<dbReference type="RefSeq" id="WP_139607571.1">
    <property type="nucleotide sequence ID" value="NZ_VDCQ01000101.1"/>
</dbReference>
<dbReference type="PANTHER" id="PTHR32440">
    <property type="entry name" value="PHOSPHATASE DCR2-RELATED-RELATED"/>
    <property type="match status" value="1"/>
</dbReference>
<dbReference type="PIRSF" id="PIRSF030250">
    <property type="entry name" value="Ptase_At2g46880"/>
    <property type="match status" value="1"/>
</dbReference>
<dbReference type="EMBL" id="VDCQ01000101">
    <property type="protein sequence ID" value="TNJ57739.1"/>
    <property type="molecule type" value="Genomic_DNA"/>
</dbReference>
<dbReference type="PANTHER" id="PTHR32440:SF11">
    <property type="entry name" value="METALLOPHOSPHOESTERASE DOMAIN-CONTAINING PROTEIN"/>
    <property type="match status" value="1"/>
</dbReference>
<dbReference type="InterPro" id="IPR029052">
    <property type="entry name" value="Metallo-depent_PP-like"/>
</dbReference>
<evidence type="ECO:0000313" key="2">
    <source>
        <dbReference type="EMBL" id="TNJ57739.1"/>
    </source>
</evidence>
<proteinExistence type="predicted"/>
<dbReference type="Gene3D" id="3.60.21.10">
    <property type="match status" value="1"/>
</dbReference>
<dbReference type="CDD" id="cd07383">
    <property type="entry name" value="MPP_Dcr2"/>
    <property type="match status" value="1"/>
</dbReference>
<name>A0A5C4SW96_9BACL</name>
<dbReference type="InterPro" id="IPR004843">
    <property type="entry name" value="Calcineurin-like_PHP"/>
</dbReference>
<dbReference type="InterPro" id="IPR011230">
    <property type="entry name" value="PAP14/16/28/29"/>
</dbReference>
<comment type="caution">
    <text evidence="2">The sequence shown here is derived from an EMBL/GenBank/DDBJ whole genome shotgun (WGS) entry which is preliminary data.</text>
</comment>
<feature type="domain" description="Calcineurin-like phosphoesterase" evidence="1">
    <location>
        <begin position="17"/>
        <end position="252"/>
    </location>
</feature>
<dbReference type="SUPFAM" id="SSF56300">
    <property type="entry name" value="Metallo-dependent phosphatases"/>
    <property type="match status" value="1"/>
</dbReference>
<dbReference type="GO" id="GO:0016788">
    <property type="term" value="F:hydrolase activity, acting on ester bonds"/>
    <property type="evidence" value="ECO:0007669"/>
    <property type="project" value="TreeGrafter"/>
</dbReference>
<reference evidence="2 3" key="1">
    <citation type="submission" date="2019-05" db="EMBL/GenBank/DDBJ databases">
        <title>We sequenced the genome of Paenibacillus hemerocallicola KCTC 33185 for further insight into its adaptation and study the phylogeny of Paenibacillus.</title>
        <authorList>
            <person name="Narsing Rao M.P."/>
        </authorList>
    </citation>
    <scope>NUCLEOTIDE SEQUENCE [LARGE SCALE GENOMIC DNA]</scope>
    <source>
        <strain evidence="2 3">KCTC 33185</strain>
    </source>
</reference>
<keyword evidence="3" id="KW-1185">Reference proteome</keyword>
<dbReference type="AlphaFoldDB" id="A0A5C4SW96"/>
<dbReference type="Pfam" id="PF00149">
    <property type="entry name" value="Metallophos"/>
    <property type="match status" value="1"/>
</dbReference>
<organism evidence="2 3">
    <name type="scientific">Paenibacillus hemerocallicola</name>
    <dbReference type="NCBI Taxonomy" id="1172614"/>
    <lineage>
        <taxon>Bacteria</taxon>
        <taxon>Bacillati</taxon>
        <taxon>Bacillota</taxon>
        <taxon>Bacilli</taxon>
        <taxon>Bacillales</taxon>
        <taxon>Paenibacillaceae</taxon>
        <taxon>Paenibacillus</taxon>
    </lineage>
</organism>
<gene>
    <name evidence="2" type="ORF">FE784_38360</name>
</gene>
<accession>A0A5C4SW96</accession>
<evidence type="ECO:0000259" key="1">
    <source>
        <dbReference type="Pfam" id="PF00149"/>
    </source>
</evidence>
<protein>
    <submittedName>
        <fullName evidence="2">Metallophosphoesterase</fullName>
    </submittedName>
</protein>
<dbReference type="GO" id="GO:0005737">
    <property type="term" value="C:cytoplasm"/>
    <property type="evidence" value="ECO:0007669"/>
    <property type="project" value="TreeGrafter"/>
</dbReference>
<dbReference type="Proteomes" id="UP000307943">
    <property type="component" value="Unassembled WGS sequence"/>
</dbReference>
<evidence type="ECO:0000313" key="3">
    <source>
        <dbReference type="Proteomes" id="UP000307943"/>
    </source>
</evidence>
<sequence length="319" mass="36080">MGKSARKLKFREDGTFTIAQFTDIHWIDGSDADMRSRALMDKVILEERPDLVVYTGDVIYTGKVGEGKRPCLDPAGAFRDAVSSAERNGIPWAVVFGNHDTEQYITREQLASEVERFEYAVSSRGPENVAGYSNFVLELEGKDGSAAALYGFDTGAYSVLPHVKGYDWIRRNQIEWYLNESRLLSERNGGNPLPALAFFHIPLPEYRQAWENATCYGNKYEEVCSPQLNSGLFSAMVEAGDIVGTFCGHDHVNDYWGELNGIRLCYGRATGYNTYGRDGFSRGARLIRLREGERNFETWLRLDDETVEKEQLEHIPSLR</sequence>
<dbReference type="OrthoDB" id="9816081at2"/>